<dbReference type="SMART" id="SM00299">
    <property type="entry name" value="CLH"/>
    <property type="match status" value="1"/>
</dbReference>
<dbReference type="PANTHER" id="PTHR45919:SF1">
    <property type="entry name" value="GDP-MAN:MAN(3)GLCNAC(2)-PP-DOL ALPHA-1,2-MANNOSYLTRANSFERASE"/>
    <property type="match status" value="1"/>
</dbReference>
<dbReference type="GO" id="GO:0006886">
    <property type="term" value="P:intracellular protein transport"/>
    <property type="evidence" value="ECO:0007669"/>
    <property type="project" value="UniProtKB-UniRule"/>
</dbReference>
<evidence type="ECO:0000313" key="17">
    <source>
        <dbReference type="EMBL" id="SPD28708.1"/>
    </source>
</evidence>
<dbReference type="UniPathway" id="UPA00378"/>
<dbReference type="GO" id="GO:0004377">
    <property type="term" value="F:GDP-Man:Man(3)GlcNAc(2)-PP-Dol alpha-1,2-mannosyltransferase activity"/>
    <property type="evidence" value="ECO:0007669"/>
    <property type="project" value="UniProtKB-UniRule"/>
</dbReference>
<proteinExistence type="inferred from homology"/>
<dbReference type="Pfam" id="PF15924">
    <property type="entry name" value="ALG11_N"/>
    <property type="match status" value="1"/>
</dbReference>
<dbReference type="GO" id="GO:0005789">
    <property type="term" value="C:endoplasmic reticulum membrane"/>
    <property type="evidence" value="ECO:0007669"/>
    <property type="project" value="UniProtKB-SubCell"/>
</dbReference>
<evidence type="ECO:0000256" key="12">
    <source>
        <dbReference type="PROSITE-ProRule" id="PRU01006"/>
    </source>
</evidence>
<dbReference type="InterPro" id="IPR031814">
    <property type="entry name" value="ALG11_N"/>
</dbReference>
<dbReference type="SUPFAM" id="SSF53756">
    <property type="entry name" value="UDP-Glycosyltransferase/glycogen phosphorylase"/>
    <property type="match status" value="1"/>
</dbReference>
<reference evidence="17" key="1">
    <citation type="submission" date="2018-02" db="EMBL/GenBank/DDBJ databases">
        <authorList>
            <person name="Cohen D.B."/>
            <person name="Kent A.D."/>
        </authorList>
    </citation>
    <scope>NUCLEOTIDE SEQUENCE</scope>
</reference>
<evidence type="ECO:0000256" key="11">
    <source>
        <dbReference type="ARBA" id="ARBA00045065"/>
    </source>
</evidence>
<evidence type="ECO:0000256" key="10">
    <source>
        <dbReference type="ARBA" id="ARBA00023136"/>
    </source>
</evidence>
<keyword evidence="9 13" id="KW-1133">Transmembrane helix</keyword>
<dbReference type="InterPro" id="IPR001296">
    <property type="entry name" value="Glyco_trans_1"/>
</dbReference>
<comment type="subcellular location">
    <subcellularLocation>
        <location evidence="1">Endoplasmic reticulum membrane</location>
        <topology evidence="1">Single-pass membrane protein</topology>
    </subcellularLocation>
</comment>
<name>A0A2N9IVW0_FAGSY</name>
<dbReference type="EMBL" id="OIVN01006241">
    <property type="protein sequence ID" value="SPD28708.1"/>
    <property type="molecule type" value="Genomic_DNA"/>
</dbReference>
<evidence type="ECO:0000256" key="6">
    <source>
        <dbReference type="ARBA" id="ARBA00022679"/>
    </source>
</evidence>
<gene>
    <name evidence="17" type="ORF">FSB_LOCUS56590</name>
</gene>
<dbReference type="PANTHER" id="PTHR45919">
    <property type="entry name" value="GDP-MAN:MAN(3)GLCNAC(2)-PP-DOL ALPHA-1,2-MANNOSYLTRANSFERASE"/>
    <property type="match status" value="1"/>
</dbReference>
<dbReference type="InterPro" id="IPR055358">
    <property type="entry name" value="CHCR"/>
</dbReference>
<dbReference type="CDD" id="cd03806">
    <property type="entry name" value="GT4_ALG11-like"/>
    <property type="match status" value="1"/>
</dbReference>
<dbReference type="InterPro" id="IPR038013">
    <property type="entry name" value="ALG11"/>
</dbReference>
<evidence type="ECO:0000259" key="15">
    <source>
        <dbReference type="Pfam" id="PF00534"/>
    </source>
</evidence>
<dbReference type="InterPro" id="IPR000547">
    <property type="entry name" value="Clathrin_H-chain/VPS_repeat"/>
</dbReference>
<feature type="transmembrane region" description="Helical" evidence="13">
    <location>
        <begin position="285"/>
        <end position="312"/>
    </location>
</feature>
<dbReference type="Pfam" id="PF00637">
    <property type="entry name" value="Clathrin"/>
    <property type="match status" value="1"/>
</dbReference>
<dbReference type="InterPro" id="IPR011990">
    <property type="entry name" value="TPR-like_helical_dom_sf"/>
</dbReference>
<feature type="transmembrane region" description="Helical" evidence="13">
    <location>
        <begin position="493"/>
        <end position="514"/>
    </location>
</feature>
<evidence type="ECO:0000256" key="2">
    <source>
        <dbReference type="ARBA" id="ARBA00004922"/>
    </source>
</evidence>
<comment type="catalytic activity">
    <reaction evidence="11 13">
        <text>an alpha-D-Man-(1-&gt;3)-[alpha-D-Man-(1-&gt;6)]-beta-D-Man-(1-&gt;4)-beta-D-GlcNAc-(1-&gt;4)-alpha-D-GlcNAc-diphospho-di-trans,poly-cis-dolichol + 2 GDP-alpha-D-mannose = an alpha-D-Man-(1-&gt;2)-alpha-D-Man-(1-&gt;2)-alpha-D-Man-(1-&gt;3)-[alpha-D-Man-(1-&gt;6)]-beta-D-Man-(1-&gt;4)-beta-D-GlcNAc-(1-&gt;4)-alpha-D-GlcNAc-diphospho-di-trans,poly-cis-dolichol + 2 GDP + 2 H(+)</text>
        <dbReference type="Rhea" id="RHEA:29523"/>
        <dbReference type="Rhea" id="RHEA-COMP:19515"/>
        <dbReference type="Rhea" id="RHEA-COMP:19516"/>
        <dbReference type="ChEBI" id="CHEBI:15378"/>
        <dbReference type="ChEBI" id="CHEBI:57527"/>
        <dbReference type="ChEBI" id="CHEBI:58189"/>
        <dbReference type="ChEBI" id="CHEBI:132511"/>
        <dbReference type="ChEBI" id="CHEBI:132515"/>
        <dbReference type="EC" id="2.4.1.131"/>
    </reaction>
    <physiologicalReaction direction="left-to-right" evidence="11 13">
        <dbReference type="Rhea" id="RHEA:29524"/>
    </physiologicalReaction>
</comment>
<protein>
    <recommendedName>
        <fullName evidence="4 13">GDP-Man:Man(3)GlcNAc(2)-PP-Dol alpha-1,2-mannosyltransferase</fullName>
        <ecNumber evidence="3 13">2.4.1.131</ecNumber>
    </recommendedName>
</protein>
<evidence type="ECO:0000256" key="4">
    <source>
        <dbReference type="ARBA" id="ARBA00022018"/>
    </source>
</evidence>
<keyword evidence="8 13" id="KW-0256">Endoplasmic reticulum</keyword>
<dbReference type="Pfam" id="PF00534">
    <property type="entry name" value="Glycos_transf_1"/>
    <property type="match status" value="1"/>
</dbReference>
<feature type="repeat" description="CHCR" evidence="12">
    <location>
        <begin position="45"/>
        <end position="202"/>
    </location>
</feature>
<feature type="coiled-coil region" evidence="14">
    <location>
        <begin position="194"/>
        <end position="229"/>
    </location>
</feature>
<comment type="similarity">
    <text evidence="13">Belongs to the glycosyltransferase group 1 family. Glycosyltransferase 4 subfamily.</text>
</comment>
<evidence type="ECO:0000256" key="9">
    <source>
        <dbReference type="ARBA" id="ARBA00022989"/>
    </source>
</evidence>
<dbReference type="InterPro" id="IPR016024">
    <property type="entry name" value="ARM-type_fold"/>
</dbReference>
<feature type="repeat" description="CHCR" evidence="12">
    <location>
        <begin position="1"/>
        <end position="42"/>
    </location>
</feature>
<comment type="pathway">
    <text evidence="2 13">Protein modification; protein glycosylation.</text>
</comment>
<feature type="domain" description="ALG11 mannosyltransferase N-terminal" evidence="16">
    <location>
        <begin position="323"/>
        <end position="528"/>
    </location>
</feature>
<dbReference type="PROSITE" id="PS50236">
    <property type="entry name" value="CHCR"/>
    <property type="match status" value="2"/>
</dbReference>
<keyword evidence="5 13" id="KW-0328">Glycosyltransferase</keyword>
<evidence type="ECO:0000259" key="16">
    <source>
        <dbReference type="Pfam" id="PF15924"/>
    </source>
</evidence>
<keyword evidence="6 13" id="KW-0808">Transferase</keyword>
<dbReference type="SUPFAM" id="SSF48371">
    <property type="entry name" value="ARM repeat"/>
    <property type="match status" value="1"/>
</dbReference>
<dbReference type="GO" id="GO:0006487">
    <property type="term" value="P:protein N-linked glycosylation"/>
    <property type="evidence" value="ECO:0007669"/>
    <property type="project" value="TreeGrafter"/>
</dbReference>
<dbReference type="GO" id="GO:0016192">
    <property type="term" value="P:vesicle-mediated transport"/>
    <property type="evidence" value="ECO:0007669"/>
    <property type="project" value="InterPro"/>
</dbReference>
<sequence>MNHSSEAWDHMQFKDVAVKVANVELYYKAVHFYLQEHPDLINDLLNVLALRVDHTRVVDISGRYYFFAGHLHVVKPYMVAVQSNNVAAVNEVLNGIYVEDEDYDRLRESIDLHDNFDQIGLAQKIEKHELLEMRRVAAYIYKKAGRWKQSIALSKKDNLYKDAMETASQSDIALELAWMNNMIDFAFPYLLQFIREYTGKVDELVKDKIEALNEVKAKEKEEKDVMAQQNMYAQLLPLALPAPPMPGMGGGPGMGGFVSLPPMGGMGMPPMPPYGMPPMGTGSRIAFNFLAIAFLIWALITALSAFILKLSLRIISGRRNRKRAVGFFHPYTNDGGGGERVLWCAVKAIQEESPDLDCVVYTGDHDASPQSLTGRALDRFGVKLLNPPKVVHLYNRKWVEETTYPHFTMIGQSLGLVYLLWEALCKFTPFYYFDTSGYAFTYPLAQMFGCKVICYTHYPTISLDMLSRVRERTSMYNNDALIAQSTWLSRCKIIYYTIFSWIYGFVGSCAHLAMVNSSWTQSHIEELWGIPYRTKRVYPPCDTSGLQLPHVMCVLIFWAKPNHVEWQNFFTLTKDLMRLLAGATAGIHSMTDEHFGISVVEYMAAAHNSAGPKMDIVLEEDGQQTGLLASSVEEYADAILNIIRMPETERLKMAAAARRRADRFSEQRFYQDFKDAIRPILNHGS</sequence>
<evidence type="ECO:0000256" key="13">
    <source>
        <dbReference type="RuleBase" id="RU367051"/>
    </source>
</evidence>
<evidence type="ECO:0000256" key="5">
    <source>
        <dbReference type="ARBA" id="ARBA00022676"/>
    </source>
</evidence>
<dbReference type="EC" id="2.4.1.131" evidence="3 13"/>
<keyword evidence="10 13" id="KW-0472">Membrane</keyword>
<dbReference type="Gene3D" id="1.25.40.730">
    <property type="match status" value="1"/>
</dbReference>
<evidence type="ECO:0000256" key="14">
    <source>
        <dbReference type="SAM" id="Coils"/>
    </source>
</evidence>
<evidence type="ECO:0000256" key="7">
    <source>
        <dbReference type="ARBA" id="ARBA00022692"/>
    </source>
</evidence>
<dbReference type="Gene3D" id="3.40.50.2000">
    <property type="entry name" value="Glycogen Phosphorylase B"/>
    <property type="match status" value="1"/>
</dbReference>
<accession>A0A2N9IVW0</accession>
<feature type="domain" description="Glycosyl transferase family 1" evidence="15">
    <location>
        <begin position="562"/>
        <end position="659"/>
    </location>
</feature>
<evidence type="ECO:0000256" key="8">
    <source>
        <dbReference type="ARBA" id="ARBA00022824"/>
    </source>
</evidence>
<evidence type="ECO:0000256" key="1">
    <source>
        <dbReference type="ARBA" id="ARBA00004389"/>
    </source>
</evidence>
<keyword evidence="7 13" id="KW-0812">Transmembrane</keyword>
<dbReference type="Gene3D" id="1.25.40.10">
    <property type="entry name" value="Tetratricopeptide repeat domain"/>
    <property type="match status" value="1"/>
</dbReference>
<dbReference type="AlphaFoldDB" id="A0A2N9IVW0"/>
<organism evidence="17">
    <name type="scientific">Fagus sylvatica</name>
    <name type="common">Beechnut</name>
    <dbReference type="NCBI Taxonomy" id="28930"/>
    <lineage>
        <taxon>Eukaryota</taxon>
        <taxon>Viridiplantae</taxon>
        <taxon>Streptophyta</taxon>
        <taxon>Embryophyta</taxon>
        <taxon>Tracheophyta</taxon>
        <taxon>Spermatophyta</taxon>
        <taxon>Magnoliopsida</taxon>
        <taxon>eudicotyledons</taxon>
        <taxon>Gunneridae</taxon>
        <taxon>Pentapetalae</taxon>
        <taxon>rosids</taxon>
        <taxon>fabids</taxon>
        <taxon>Fagales</taxon>
        <taxon>Fagaceae</taxon>
        <taxon>Fagus</taxon>
    </lineage>
</organism>
<comment type="function">
    <text evidence="13">GDP-Man:Man(3)GlcNAc(2)-PP-Dol alpha-1,2-mannosyltransferase that operates in the biosynthetic pathway of dolichol-linked oligosaccharides, the glycan precursors employed in protein asparagine (N)-glycosylation. The assembly of dolichol-linked oligosaccharides begins on the cytosolic side of the endoplasmic reticulum membrane and finishes in its lumen. The sequential addition of sugars to dolichol pyrophosphate produces dolichol-linked oligosaccharides containing fourteen sugars, including two GlcNAcs, nine mannoses and three glucoses. Once assembled, the oligosaccharide is transferred from the lipid to nascent proteins by oligosaccharyltransferases. Catalyzes, on the cytoplasmic face of the endoplasmic reticulum, the addition of the fourth and fifth mannose residues to the dolichol-linked oligosaccharide chain, to produce Man(5)GlcNAc(2)-PP-dolichol core oligosaccharide.</text>
</comment>
<evidence type="ECO:0000256" key="3">
    <source>
        <dbReference type="ARBA" id="ARBA00012645"/>
    </source>
</evidence>
<keyword evidence="14" id="KW-0175">Coiled coil</keyword>